<evidence type="ECO:0000313" key="2">
    <source>
        <dbReference type="Proteomes" id="UP001162992"/>
    </source>
</evidence>
<dbReference type="EMBL" id="CM055105">
    <property type="protein sequence ID" value="KAJ7530782.1"/>
    <property type="molecule type" value="Genomic_DNA"/>
</dbReference>
<name>A0ACC2BM54_DIPCM</name>
<organism evidence="1 2">
    <name type="scientific">Diphasiastrum complanatum</name>
    <name type="common">Issler's clubmoss</name>
    <name type="synonym">Lycopodium complanatum</name>
    <dbReference type="NCBI Taxonomy" id="34168"/>
    <lineage>
        <taxon>Eukaryota</taxon>
        <taxon>Viridiplantae</taxon>
        <taxon>Streptophyta</taxon>
        <taxon>Embryophyta</taxon>
        <taxon>Tracheophyta</taxon>
        <taxon>Lycopodiopsida</taxon>
        <taxon>Lycopodiales</taxon>
        <taxon>Lycopodiaceae</taxon>
        <taxon>Lycopodioideae</taxon>
        <taxon>Diphasiastrum</taxon>
    </lineage>
</organism>
<protein>
    <submittedName>
        <fullName evidence="1">Uncharacterized protein</fullName>
    </submittedName>
</protein>
<dbReference type="Proteomes" id="UP001162992">
    <property type="component" value="Chromosome 14"/>
</dbReference>
<reference evidence="2" key="1">
    <citation type="journal article" date="2024" name="Proc. Natl. Acad. Sci. U.S.A.">
        <title>Extraordinary preservation of gene collinearity over three hundred million years revealed in homosporous lycophytes.</title>
        <authorList>
            <person name="Li C."/>
            <person name="Wickell D."/>
            <person name="Kuo L.Y."/>
            <person name="Chen X."/>
            <person name="Nie B."/>
            <person name="Liao X."/>
            <person name="Peng D."/>
            <person name="Ji J."/>
            <person name="Jenkins J."/>
            <person name="Williams M."/>
            <person name="Shu S."/>
            <person name="Plott C."/>
            <person name="Barry K."/>
            <person name="Rajasekar S."/>
            <person name="Grimwood J."/>
            <person name="Han X."/>
            <person name="Sun S."/>
            <person name="Hou Z."/>
            <person name="He W."/>
            <person name="Dai G."/>
            <person name="Sun C."/>
            <person name="Schmutz J."/>
            <person name="Leebens-Mack J.H."/>
            <person name="Li F.W."/>
            <person name="Wang L."/>
        </authorList>
    </citation>
    <scope>NUCLEOTIDE SEQUENCE [LARGE SCALE GENOMIC DNA]</scope>
    <source>
        <strain evidence="2">cv. PW_Plant_1</strain>
    </source>
</reference>
<proteinExistence type="predicted"/>
<keyword evidence="2" id="KW-1185">Reference proteome</keyword>
<comment type="caution">
    <text evidence="1">The sequence shown here is derived from an EMBL/GenBank/DDBJ whole genome shotgun (WGS) entry which is preliminary data.</text>
</comment>
<sequence>MGDLEAASVGSLDHQSSVEIIGSNLSHDEPRRAIEVAPPPPKALMHRLLYNTKEMLCPDDPFHKFKNQTTRRKCYLGLKHLMPILDWAPGYSLSYLKSDLISGMTIASLAIPQGIGFARLAKLPPIVGLYSSFLPPLLYGIFGSSRDVAVGPGSILSILLGSLLREVVSPTESPETYLQLAFTATFFAGLFEALLGAFRFGFIVDFLSRAAVIGFISGVAIVVALQQLKGILGITNFTENADIVSVMRSVWAHPNMWNWRTAVIAASFLVFLLAAKEISKRHKKLFWVTAIAPLLSIIFTTLLVHATHDYEHIGIIGTLPKGLNPVSVTKIYFRGPYALKAMKIGLIAAMINVMETIAVGRTFAVKKDTKIDVNQELVALGLLNLSSSCFSCYMATGALSRSAVNVNAGCKTALSNIVMATVVMVILLALTPLFHYTPNVILSTIVFVAVIGLIDLEGAYFTWKVDKLDFLACLGAFIGVVFISINTGLLIAIGISVGKILLQISRPHTAIMGLIPSTNIYQDMQHYTNATQIPGILIIRIDSPICFTNGNYIKERILRWVGESEDNASHYKGWILKYLVLDLTSVMSVDTTGIHELTDVLTILDKRGLQLVFAGPGIDALEKLIKANFVEKLGQKWFFSTVFEAVDYCSSLMKAQKESNDD</sequence>
<accession>A0ACC2BM54</accession>
<evidence type="ECO:0000313" key="1">
    <source>
        <dbReference type="EMBL" id="KAJ7530782.1"/>
    </source>
</evidence>
<gene>
    <name evidence="1" type="ORF">O6H91_14G018800</name>
</gene>